<protein>
    <submittedName>
        <fullName evidence="7">GtrA family protein</fullName>
    </submittedName>
</protein>
<organism evidence="7 8">
    <name type="scientific">Phycicoccus sonneratiae</name>
    <dbReference type="NCBI Taxonomy" id="2807628"/>
    <lineage>
        <taxon>Bacteria</taxon>
        <taxon>Bacillati</taxon>
        <taxon>Actinomycetota</taxon>
        <taxon>Actinomycetes</taxon>
        <taxon>Micrococcales</taxon>
        <taxon>Intrasporangiaceae</taxon>
        <taxon>Phycicoccus</taxon>
    </lineage>
</organism>
<reference evidence="7" key="1">
    <citation type="submission" date="2021-02" db="EMBL/GenBank/DDBJ databases">
        <title>Phycicoccus sp. MQZ13P-5T, whole genome shotgun sequence.</title>
        <authorList>
            <person name="Tuo L."/>
        </authorList>
    </citation>
    <scope>NUCLEOTIDE SEQUENCE</scope>
    <source>
        <strain evidence="7">MQZ13P-5</strain>
    </source>
</reference>
<keyword evidence="4 5" id="KW-0472">Membrane</keyword>
<evidence type="ECO:0000256" key="3">
    <source>
        <dbReference type="ARBA" id="ARBA00022989"/>
    </source>
</evidence>
<keyword evidence="8" id="KW-1185">Reference proteome</keyword>
<evidence type="ECO:0000256" key="2">
    <source>
        <dbReference type="ARBA" id="ARBA00022692"/>
    </source>
</evidence>
<feature type="transmembrane region" description="Helical" evidence="5">
    <location>
        <begin position="90"/>
        <end position="108"/>
    </location>
</feature>
<feature type="transmembrane region" description="Helical" evidence="5">
    <location>
        <begin position="56"/>
        <end position="78"/>
    </location>
</feature>
<comment type="caution">
    <text evidence="7">The sequence shown here is derived from an EMBL/GenBank/DDBJ whole genome shotgun (WGS) entry which is preliminary data.</text>
</comment>
<feature type="domain" description="GtrA/DPMS transmembrane" evidence="6">
    <location>
        <begin position="30"/>
        <end position="143"/>
    </location>
</feature>
<feature type="transmembrane region" description="Helical" evidence="5">
    <location>
        <begin position="27"/>
        <end position="50"/>
    </location>
</feature>
<comment type="subcellular location">
    <subcellularLocation>
        <location evidence="1">Membrane</location>
        <topology evidence="1">Multi-pass membrane protein</topology>
    </subcellularLocation>
</comment>
<dbReference type="InterPro" id="IPR007267">
    <property type="entry name" value="GtrA_DPMS_TM"/>
</dbReference>
<evidence type="ECO:0000256" key="4">
    <source>
        <dbReference type="ARBA" id="ARBA00023136"/>
    </source>
</evidence>
<evidence type="ECO:0000256" key="5">
    <source>
        <dbReference type="SAM" id="Phobius"/>
    </source>
</evidence>
<accession>A0ABS2CM32</accession>
<evidence type="ECO:0000256" key="1">
    <source>
        <dbReference type="ARBA" id="ARBA00004141"/>
    </source>
</evidence>
<sequence length="148" mass="15423">MAQPTLAPVPVAADLGRVRRAWTALPVVVRYGVVGGVTQVVYLSVLGAALALGAHYLVGLAAAQLSAIAFAFPAYRGLVFAAEGPLGRQFATFLGVWWTGAALSLVGVPLCVEAFGLHPFVAQLLVLVVVVGFSFLGHLRVTFRRPGA</sequence>
<keyword evidence="2 5" id="KW-0812">Transmembrane</keyword>
<dbReference type="RefSeq" id="WP_204131406.1">
    <property type="nucleotide sequence ID" value="NZ_JAFDVD010000012.1"/>
</dbReference>
<keyword evidence="3 5" id="KW-1133">Transmembrane helix</keyword>
<evidence type="ECO:0000313" key="7">
    <source>
        <dbReference type="EMBL" id="MBM6400936.1"/>
    </source>
</evidence>
<feature type="transmembrane region" description="Helical" evidence="5">
    <location>
        <begin position="120"/>
        <end position="139"/>
    </location>
</feature>
<evidence type="ECO:0000313" key="8">
    <source>
        <dbReference type="Proteomes" id="UP001430172"/>
    </source>
</evidence>
<gene>
    <name evidence="7" type="ORF">JQN70_11105</name>
</gene>
<dbReference type="Pfam" id="PF04138">
    <property type="entry name" value="GtrA_DPMS_TM"/>
    <property type="match status" value="1"/>
</dbReference>
<name>A0ABS2CM32_9MICO</name>
<proteinExistence type="predicted"/>
<evidence type="ECO:0000259" key="6">
    <source>
        <dbReference type="Pfam" id="PF04138"/>
    </source>
</evidence>
<dbReference type="Proteomes" id="UP001430172">
    <property type="component" value="Unassembled WGS sequence"/>
</dbReference>
<dbReference type="EMBL" id="JAFDVD010000012">
    <property type="protein sequence ID" value="MBM6400936.1"/>
    <property type="molecule type" value="Genomic_DNA"/>
</dbReference>